<dbReference type="Proteomes" id="UP000642265">
    <property type="component" value="Unassembled WGS sequence"/>
</dbReference>
<gene>
    <name evidence="1" type="ORF">IH622_13495</name>
</gene>
<evidence type="ECO:0000313" key="2">
    <source>
        <dbReference type="Proteomes" id="UP000642265"/>
    </source>
</evidence>
<comment type="caution">
    <text evidence="1">The sequence shown here is derived from an EMBL/GenBank/DDBJ whole genome shotgun (WGS) entry which is preliminary data.</text>
</comment>
<reference evidence="1" key="2">
    <citation type="submission" date="2020-10" db="EMBL/GenBank/DDBJ databases">
        <title>Enrichment of novel Verrucomicrobia, Bacteroidetes and Krumholzibacteria in an oxygen-limited, methane- and iron-fed bioreactor inoculated with Bothnian Sea sediments.</title>
        <authorList>
            <person name="Martins P.D."/>
            <person name="de Jong A."/>
            <person name="Lenstra W.K."/>
            <person name="van Helmond N.A.G.M."/>
            <person name="Slomp C.P."/>
            <person name="Jetten M.S.M."/>
            <person name="Welte C.U."/>
            <person name="Rasigraf O."/>
        </authorList>
    </citation>
    <scope>NUCLEOTIDE SEQUENCE</scope>
    <source>
        <strain evidence="1">MAG47</strain>
    </source>
</reference>
<accession>A0A8I0TB20</accession>
<name>A0A8I0TB20_BRUAN</name>
<organism evidence="1 2">
    <name type="scientific">Brucella anthropi</name>
    <name type="common">Ochrobactrum anthropi</name>
    <dbReference type="NCBI Taxonomy" id="529"/>
    <lineage>
        <taxon>Bacteria</taxon>
        <taxon>Pseudomonadati</taxon>
        <taxon>Pseudomonadota</taxon>
        <taxon>Alphaproteobacteria</taxon>
        <taxon>Hyphomicrobiales</taxon>
        <taxon>Brucellaceae</taxon>
        <taxon>Brucella/Ochrobactrum group</taxon>
        <taxon>Brucella</taxon>
    </lineage>
</organism>
<dbReference type="EMBL" id="JACZKO010000038">
    <property type="protein sequence ID" value="MBE0561811.1"/>
    <property type="molecule type" value="Genomic_DNA"/>
</dbReference>
<dbReference type="AlphaFoldDB" id="A0A8I0TB20"/>
<proteinExistence type="predicted"/>
<protein>
    <submittedName>
        <fullName evidence="1">Uncharacterized protein</fullName>
    </submittedName>
</protein>
<evidence type="ECO:0000313" key="1">
    <source>
        <dbReference type="EMBL" id="MBE0561811.1"/>
    </source>
</evidence>
<sequence>MNYSDNYVNREAATSTFGELKADVSPARQIISSGHDLSDETLILAKRVEALADKIVGTEPENGGCTEATPPVSCVFDELQRAQRAQRSALFRIGYALDRLERAFS</sequence>
<reference evidence="1" key="1">
    <citation type="submission" date="2020-09" db="EMBL/GenBank/DDBJ databases">
        <authorList>
            <person name="Dalcin Martins P."/>
        </authorList>
    </citation>
    <scope>NUCLEOTIDE SEQUENCE</scope>
    <source>
        <strain evidence="1">MAG47</strain>
    </source>
</reference>